<feature type="transmembrane region" description="Helical" evidence="11">
    <location>
        <begin position="167"/>
        <end position="190"/>
    </location>
</feature>
<dbReference type="InterPro" id="IPR000700">
    <property type="entry name" value="PAS-assoc_C"/>
</dbReference>
<dbReference type="PANTHER" id="PTHR43065:SF46">
    <property type="entry name" value="C4-DICARBOXYLATE TRANSPORT SENSOR PROTEIN DCTB"/>
    <property type="match status" value="1"/>
</dbReference>
<dbReference type="SUPFAM" id="SSF55874">
    <property type="entry name" value="ATPase domain of HSP90 chaperone/DNA topoisomerase II/histidine kinase"/>
    <property type="match status" value="1"/>
</dbReference>
<dbReference type="GO" id="GO:0000155">
    <property type="term" value="F:phosphorelay sensor kinase activity"/>
    <property type="evidence" value="ECO:0007669"/>
    <property type="project" value="InterPro"/>
</dbReference>
<accession>Q315J3</accession>
<dbReference type="InterPro" id="IPR013656">
    <property type="entry name" value="PAS_4"/>
</dbReference>
<evidence type="ECO:0000256" key="11">
    <source>
        <dbReference type="SAM" id="Phobius"/>
    </source>
</evidence>
<dbReference type="Proteomes" id="UP000002710">
    <property type="component" value="Chromosome"/>
</dbReference>
<dbReference type="InterPro" id="IPR036890">
    <property type="entry name" value="HATPase_C_sf"/>
</dbReference>
<evidence type="ECO:0000256" key="7">
    <source>
        <dbReference type="ARBA" id="ARBA00022777"/>
    </source>
</evidence>
<dbReference type="InterPro" id="IPR003594">
    <property type="entry name" value="HATPase_dom"/>
</dbReference>
<proteinExistence type="predicted"/>
<dbReference type="PROSITE" id="PS50885">
    <property type="entry name" value="HAMP"/>
    <property type="match status" value="1"/>
</dbReference>
<dbReference type="EC" id="2.7.13.3" evidence="3"/>
<dbReference type="GO" id="GO:0005524">
    <property type="term" value="F:ATP binding"/>
    <property type="evidence" value="ECO:0007669"/>
    <property type="project" value="UniProtKB-KW"/>
</dbReference>
<dbReference type="InterPro" id="IPR000014">
    <property type="entry name" value="PAS"/>
</dbReference>
<dbReference type="PROSITE" id="PS50112">
    <property type="entry name" value="PAS"/>
    <property type="match status" value="1"/>
</dbReference>
<dbReference type="Gene3D" id="3.30.565.10">
    <property type="entry name" value="Histidine kinase-like ATPase, C-terminal domain"/>
    <property type="match status" value="1"/>
</dbReference>
<evidence type="ECO:0000256" key="5">
    <source>
        <dbReference type="ARBA" id="ARBA00022679"/>
    </source>
</evidence>
<dbReference type="Gene3D" id="1.10.287.130">
    <property type="match status" value="1"/>
</dbReference>
<comment type="catalytic activity">
    <reaction evidence="1">
        <text>ATP + protein L-histidine = ADP + protein N-phospho-L-histidine.</text>
        <dbReference type="EC" id="2.7.13.3"/>
    </reaction>
</comment>
<dbReference type="InterPro" id="IPR003660">
    <property type="entry name" value="HAMP_dom"/>
</dbReference>
<dbReference type="InterPro" id="IPR005467">
    <property type="entry name" value="His_kinase_dom"/>
</dbReference>
<dbReference type="SMART" id="SM00388">
    <property type="entry name" value="HisKA"/>
    <property type="match status" value="1"/>
</dbReference>
<evidence type="ECO:0000259" key="13">
    <source>
        <dbReference type="PROSITE" id="PS50112"/>
    </source>
</evidence>
<keyword evidence="11" id="KW-0472">Membrane</keyword>
<gene>
    <name evidence="16" type="ordered locus">Dde_0602</name>
</gene>
<dbReference type="SUPFAM" id="SSF47384">
    <property type="entry name" value="Homodimeric domain of signal transducing histidine kinase"/>
    <property type="match status" value="1"/>
</dbReference>
<dbReference type="CDD" id="cd00130">
    <property type="entry name" value="PAS"/>
    <property type="match status" value="1"/>
</dbReference>
<dbReference type="GO" id="GO:0016020">
    <property type="term" value="C:membrane"/>
    <property type="evidence" value="ECO:0007669"/>
    <property type="project" value="UniProtKB-SubCell"/>
</dbReference>
<evidence type="ECO:0000259" key="14">
    <source>
        <dbReference type="PROSITE" id="PS50113"/>
    </source>
</evidence>
<sequence length="711" mass="78054">MSPLTRMRFRNKLNVGITLIVLAVSVVLAVVSIHISTSELLAESRRRGLVLASNLALRVTDPMLSVDLLRLKTMVDELSTVDEDVSYAFVLDKANRVLVHSFEDGFPVELRTANLLPHGATRRIRLVDTGTERIYDFAVAVRIGQERLGTVRMGLSRTKAQKVVQRLVSIISTLTVVSLLLAVLVSTHFARRITHRLGMLREYAEQIVRGNMDVTVGAHDAPYCWQLTQCGCDDCPAYGDTLRRCWHVANTRCMENGLAHDMAASCADCPVHGRLAGDELQDLAETFDVMALSLRQHMAELCAAEQDLSRQQKLLRTIIESTPDLVSLVGRDGTYLAVNRAFGHWVGHPAEDLPGRKDRDIFPPELAIQREQEHVRILATGVTVSREARLKAAVDGKEGWFHVVKVPVTDENGRVTGILSTARDISEIRSYQDQLIHSQKMESVGSLAGGVAHEINTPLGIILGYAQLLQEDVPEGSQTHEDLKIIERQAKFCRKVVADLLGFSRHSQSEKKEMCFNNSIMEVVQLVRHAFSLENVRIVTMLDDRLPIIYGDPGKLKQVWMNLLSNAVQANEGGGLVVVRTRLDIDNLTVSALFADTGTGISKDNMASVFDPFFSTKPVGKGTGLGLSVSFGIIRDHEGEITVHSPLPPDVIPDEVRGDEPAGPGALFSVTLPLEPPDWPLPDDSASDDTAPDDSERHTGRSDGAGAAQRG</sequence>
<dbReference type="InterPro" id="IPR003661">
    <property type="entry name" value="HisK_dim/P_dom"/>
</dbReference>
<dbReference type="SMART" id="SM00091">
    <property type="entry name" value="PAS"/>
    <property type="match status" value="1"/>
</dbReference>
<dbReference type="RefSeq" id="WP_011366711.1">
    <property type="nucleotide sequence ID" value="NC_007519.1"/>
</dbReference>
<dbReference type="HOGENOM" id="CLU_426245_0_0_7"/>
<dbReference type="SMART" id="SM00387">
    <property type="entry name" value="HATPase_c"/>
    <property type="match status" value="1"/>
</dbReference>
<keyword evidence="11" id="KW-1133">Transmembrane helix</keyword>
<keyword evidence="11" id="KW-0812">Transmembrane</keyword>
<keyword evidence="4" id="KW-0597">Phosphoprotein</keyword>
<feature type="region of interest" description="Disordered" evidence="10">
    <location>
        <begin position="646"/>
        <end position="711"/>
    </location>
</feature>
<dbReference type="STRING" id="207559.Dde_0602"/>
<feature type="domain" description="PAS" evidence="13">
    <location>
        <begin position="311"/>
        <end position="365"/>
    </location>
</feature>
<dbReference type="Pfam" id="PF02518">
    <property type="entry name" value="HATPase_c"/>
    <property type="match status" value="1"/>
</dbReference>
<keyword evidence="8" id="KW-0067">ATP-binding</keyword>
<evidence type="ECO:0000313" key="16">
    <source>
        <dbReference type="EMBL" id="ABB37403.1"/>
    </source>
</evidence>
<name>Q315J3_OLEA2</name>
<dbReference type="KEGG" id="dde:Dde_0602"/>
<dbReference type="PROSITE" id="PS50109">
    <property type="entry name" value="HIS_KIN"/>
    <property type="match status" value="1"/>
</dbReference>
<dbReference type="PANTHER" id="PTHR43065">
    <property type="entry name" value="SENSOR HISTIDINE KINASE"/>
    <property type="match status" value="1"/>
</dbReference>
<dbReference type="InterPro" id="IPR004358">
    <property type="entry name" value="Sig_transdc_His_kin-like_C"/>
</dbReference>
<feature type="domain" description="Histidine kinase" evidence="12">
    <location>
        <begin position="450"/>
        <end position="676"/>
    </location>
</feature>
<evidence type="ECO:0000259" key="12">
    <source>
        <dbReference type="PROSITE" id="PS50109"/>
    </source>
</evidence>
<dbReference type="SUPFAM" id="SSF55785">
    <property type="entry name" value="PYP-like sensor domain (PAS domain)"/>
    <property type="match status" value="1"/>
</dbReference>
<dbReference type="eggNOG" id="COG5000">
    <property type="taxonomic scope" value="Bacteria"/>
</dbReference>
<evidence type="ECO:0000313" key="17">
    <source>
        <dbReference type="Proteomes" id="UP000002710"/>
    </source>
</evidence>
<dbReference type="NCBIfam" id="TIGR00229">
    <property type="entry name" value="sensory_box"/>
    <property type="match status" value="1"/>
</dbReference>
<dbReference type="PRINTS" id="PR00344">
    <property type="entry name" value="BCTRLSENSOR"/>
</dbReference>
<keyword evidence="7 16" id="KW-0418">Kinase</keyword>
<evidence type="ECO:0000256" key="9">
    <source>
        <dbReference type="ARBA" id="ARBA00023012"/>
    </source>
</evidence>
<evidence type="ECO:0000256" key="1">
    <source>
        <dbReference type="ARBA" id="ARBA00000085"/>
    </source>
</evidence>
<feature type="domain" description="HAMP" evidence="15">
    <location>
        <begin position="270"/>
        <end position="299"/>
    </location>
</feature>
<dbReference type="Pfam" id="PF08448">
    <property type="entry name" value="PAS_4"/>
    <property type="match status" value="1"/>
</dbReference>
<evidence type="ECO:0000256" key="3">
    <source>
        <dbReference type="ARBA" id="ARBA00012438"/>
    </source>
</evidence>
<evidence type="ECO:0000259" key="15">
    <source>
        <dbReference type="PROSITE" id="PS50885"/>
    </source>
</evidence>
<evidence type="ECO:0000256" key="4">
    <source>
        <dbReference type="ARBA" id="ARBA00022553"/>
    </source>
</evidence>
<evidence type="ECO:0000256" key="8">
    <source>
        <dbReference type="ARBA" id="ARBA00022840"/>
    </source>
</evidence>
<reference evidence="16 17" key="1">
    <citation type="journal article" date="2011" name="J. Bacteriol.">
        <title>Complete genome sequence and updated annotation of Desulfovibrio alaskensis G20.</title>
        <authorList>
            <person name="Hauser L.J."/>
            <person name="Land M.L."/>
            <person name="Brown S.D."/>
            <person name="Larimer F."/>
            <person name="Keller K.L."/>
            <person name="Rapp-Giles B.J."/>
            <person name="Price M.N."/>
            <person name="Lin M."/>
            <person name="Bruce D.C."/>
            <person name="Detter J.C."/>
            <person name="Tapia R."/>
            <person name="Han C.S."/>
            <person name="Goodwin L.A."/>
            <person name="Cheng J.F."/>
            <person name="Pitluck S."/>
            <person name="Copeland A."/>
            <person name="Lucas S."/>
            <person name="Nolan M."/>
            <person name="Lapidus A.L."/>
            <person name="Palumbo A.V."/>
            <person name="Wall J.D."/>
        </authorList>
    </citation>
    <scope>NUCLEOTIDE SEQUENCE [LARGE SCALE GENOMIC DNA]</scope>
    <source>
        <strain evidence="17">ATCC BAA 1058 / DSM 17464 / G20</strain>
    </source>
</reference>
<dbReference type="PROSITE" id="PS50113">
    <property type="entry name" value="PAC"/>
    <property type="match status" value="1"/>
</dbReference>
<keyword evidence="9" id="KW-0902">Two-component regulatory system</keyword>
<protein>
    <recommendedName>
        <fullName evidence="3">histidine kinase</fullName>
        <ecNumber evidence="3">2.7.13.3</ecNumber>
    </recommendedName>
</protein>
<keyword evidence="6" id="KW-0547">Nucleotide-binding</keyword>
<keyword evidence="17" id="KW-1185">Reference proteome</keyword>
<dbReference type="AlphaFoldDB" id="Q315J3"/>
<feature type="domain" description="PAC" evidence="14">
    <location>
        <begin position="384"/>
        <end position="437"/>
    </location>
</feature>
<organism evidence="16 17">
    <name type="scientific">Oleidesulfovibrio alaskensis (strain ATCC BAA-1058 / DSM 17464 / G20)</name>
    <name type="common">Desulfovibrio alaskensis</name>
    <dbReference type="NCBI Taxonomy" id="207559"/>
    <lineage>
        <taxon>Bacteria</taxon>
        <taxon>Pseudomonadati</taxon>
        <taxon>Thermodesulfobacteriota</taxon>
        <taxon>Desulfovibrionia</taxon>
        <taxon>Desulfovibrionales</taxon>
        <taxon>Desulfovibrionaceae</taxon>
        <taxon>Oleidesulfovibrio</taxon>
    </lineage>
</organism>
<evidence type="ECO:0000256" key="10">
    <source>
        <dbReference type="SAM" id="MobiDB-lite"/>
    </source>
</evidence>
<comment type="subcellular location">
    <subcellularLocation>
        <location evidence="2">Membrane</location>
    </subcellularLocation>
</comment>
<dbReference type="InterPro" id="IPR036097">
    <property type="entry name" value="HisK_dim/P_sf"/>
</dbReference>
<dbReference type="EMBL" id="CP000112">
    <property type="protein sequence ID" value="ABB37403.1"/>
    <property type="molecule type" value="Genomic_DNA"/>
</dbReference>
<dbReference type="Gene3D" id="6.10.340.10">
    <property type="match status" value="1"/>
</dbReference>
<evidence type="ECO:0000256" key="6">
    <source>
        <dbReference type="ARBA" id="ARBA00022741"/>
    </source>
</evidence>
<keyword evidence="5" id="KW-0808">Transferase</keyword>
<evidence type="ECO:0000256" key="2">
    <source>
        <dbReference type="ARBA" id="ARBA00004370"/>
    </source>
</evidence>
<dbReference type="CDD" id="cd00082">
    <property type="entry name" value="HisKA"/>
    <property type="match status" value="1"/>
</dbReference>
<dbReference type="Gene3D" id="3.30.450.20">
    <property type="entry name" value="PAS domain"/>
    <property type="match status" value="1"/>
</dbReference>
<dbReference type="Pfam" id="PF00512">
    <property type="entry name" value="HisKA"/>
    <property type="match status" value="1"/>
</dbReference>
<dbReference type="InterPro" id="IPR035965">
    <property type="entry name" value="PAS-like_dom_sf"/>
</dbReference>